<dbReference type="InterPro" id="IPR041489">
    <property type="entry name" value="PDZ_6"/>
</dbReference>
<dbReference type="FunFam" id="2.30.42.10:FF:000107">
    <property type="entry name" value="26S proteasome non-ATPase regulatory subunit 9"/>
    <property type="match status" value="1"/>
</dbReference>
<accession>A0A6P4YYZ7</accession>
<comment type="similarity">
    <text evidence="1">Belongs to the proteasome subunit p27 family.</text>
</comment>
<dbReference type="PANTHER" id="PTHR12651:SF1">
    <property type="entry name" value="26S PROTEASOME NON-ATPASE REGULATORY SUBUNIT 9"/>
    <property type="match status" value="1"/>
</dbReference>
<dbReference type="InterPro" id="IPR035269">
    <property type="entry name" value="PSMD9"/>
</dbReference>
<gene>
    <name evidence="10" type="primary">LOC109468655</name>
</gene>
<protein>
    <recommendedName>
        <fullName evidence="2">26S proteasome non-ATPase regulatory subunit 9</fullName>
    </recommendedName>
    <alternativeName>
        <fullName evidence="4">26S proteasome regulatory subunit p27</fullName>
    </alternativeName>
</protein>
<dbReference type="SMART" id="SM00228">
    <property type="entry name" value="PDZ"/>
    <property type="match status" value="1"/>
</dbReference>
<dbReference type="Pfam" id="PF17820">
    <property type="entry name" value="PDZ_6"/>
    <property type="match status" value="1"/>
</dbReference>
<dbReference type="InterPro" id="IPR040815">
    <property type="entry name" value="Nas2_N"/>
</dbReference>
<dbReference type="AlphaFoldDB" id="A0A6P4YYZ7"/>
<evidence type="ECO:0000256" key="3">
    <source>
        <dbReference type="ARBA" id="ARBA00023186"/>
    </source>
</evidence>
<evidence type="ECO:0000256" key="6">
    <source>
        <dbReference type="ARBA" id="ARBA00062195"/>
    </source>
</evidence>
<evidence type="ECO:0000259" key="8">
    <source>
        <dbReference type="SMART" id="SM00228"/>
    </source>
</evidence>
<comment type="subunit">
    <text evidence="6">Interacts with PSMC3. Part of a transient complex (modulator) containing PSMD9, PSMC6 and PSMC3 formed during the assembly of the 26S proteasome.</text>
</comment>
<dbReference type="GO" id="GO:0005634">
    <property type="term" value="C:nucleus"/>
    <property type="evidence" value="ECO:0007669"/>
    <property type="project" value="TreeGrafter"/>
</dbReference>
<feature type="domain" description="PDZ" evidence="8">
    <location>
        <begin position="81"/>
        <end position="173"/>
    </location>
</feature>
<evidence type="ECO:0000313" key="10">
    <source>
        <dbReference type="RefSeq" id="XP_019622536.1"/>
    </source>
</evidence>
<dbReference type="InterPro" id="IPR036034">
    <property type="entry name" value="PDZ_sf"/>
</dbReference>
<dbReference type="InterPro" id="IPR001478">
    <property type="entry name" value="PDZ"/>
</dbReference>
<dbReference type="Gene3D" id="2.30.42.10">
    <property type="match status" value="1"/>
</dbReference>
<dbReference type="KEGG" id="bbel:109468655"/>
<comment type="function">
    <text evidence="5">Acts as a chaperone during the assembly of the 26S proteasome, specifically of the base subcomplex of the PA700/19S regulatory complex (RC). During the base subcomplex assembly is part of an intermediate PSMD9:PSMC6:PSMC3 module, also known as modulator trimer complex; PSMD9 is released during the further base assembly process.</text>
</comment>
<dbReference type="OrthoDB" id="72325at2759"/>
<keyword evidence="9" id="KW-1185">Reference proteome</keyword>
<organism evidence="9 10">
    <name type="scientific">Branchiostoma belcheri</name>
    <name type="common">Amphioxus</name>
    <dbReference type="NCBI Taxonomy" id="7741"/>
    <lineage>
        <taxon>Eukaryota</taxon>
        <taxon>Metazoa</taxon>
        <taxon>Chordata</taxon>
        <taxon>Cephalochordata</taxon>
        <taxon>Leptocardii</taxon>
        <taxon>Amphioxiformes</taxon>
        <taxon>Branchiostomatidae</taxon>
        <taxon>Branchiostoma</taxon>
    </lineage>
</organism>
<dbReference type="GO" id="GO:0070682">
    <property type="term" value="P:proteasome regulatory particle assembly"/>
    <property type="evidence" value="ECO:0007669"/>
    <property type="project" value="InterPro"/>
</dbReference>
<proteinExistence type="inferred from homology"/>
<feature type="coiled-coil region" evidence="7">
    <location>
        <begin position="10"/>
        <end position="37"/>
    </location>
</feature>
<dbReference type="Pfam" id="PF18265">
    <property type="entry name" value="Nas2_N"/>
    <property type="match status" value="1"/>
</dbReference>
<dbReference type="SUPFAM" id="SSF50156">
    <property type="entry name" value="PDZ domain-like"/>
    <property type="match status" value="1"/>
</dbReference>
<evidence type="ECO:0000256" key="2">
    <source>
        <dbReference type="ARBA" id="ARBA00014937"/>
    </source>
</evidence>
<dbReference type="GO" id="GO:0005737">
    <property type="term" value="C:cytoplasm"/>
    <property type="evidence" value="ECO:0007669"/>
    <property type="project" value="TreeGrafter"/>
</dbReference>
<dbReference type="Gene3D" id="6.10.140.1710">
    <property type="match status" value="1"/>
</dbReference>
<dbReference type="RefSeq" id="XP_019622536.1">
    <property type="nucleotide sequence ID" value="XM_019766977.1"/>
</dbReference>
<sequence length="199" mass="21859">MAAPISADDVKKLMARKDEIEEEIKTWQDVLESQKGVGMSGPLVDTEDFPRSDIDVYQVRTARHNIICLQNDHKAIMREIEEGLHTLHAQAREKGQGEKIDTRPETTDQLRPFARVDSVAPGGPASMAGLQVGDQVLQFGSVTPGNFTGLQNIAQVVQHSEGKSVPVRVLRGEETMNLGLRPQRWSGRGLLGCNIVPVT</sequence>
<dbReference type="PANTHER" id="PTHR12651">
    <property type="entry name" value="26S PROTEASOME NON-ATPASE REGULATORY SUBUNIT 9"/>
    <property type="match status" value="1"/>
</dbReference>
<evidence type="ECO:0000256" key="4">
    <source>
        <dbReference type="ARBA" id="ARBA00030007"/>
    </source>
</evidence>
<keyword evidence="3" id="KW-0143">Chaperone</keyword>
<name>A0A6P4YYZ7_BRABE</name>
<evidence type="ECO:0000256" key="1">
    <source>
        <dbReference type="ARBA" id="ARBA00005256"/>
    </source>
</evidence>
<evidence type="ECO:0000256" key="7">
    <source>
        <dbReference type="SAM" id="Coils"/>
    </source>
</evidence>
<reference evidence="10" key="1">
    <citation type="submission" date="2025-08" db="UniProtKB">
        <authorList>
            <consortium name="RefSeq"/>
        </authorList>
    </citation>
    <scope>IDENTIFICATION</scope>
    <source>
        <tissue evidence="10">Gonad</tissue>
    </source>
</reference>
<evidence type="ECO:0000256" key="5">
    <source>
        <dbReference type="ARBA" id="ARBA00054581"/>
    </source>
</evidence>
<dbReference type="GeneID" id="109468655"/>
<dbReference type="Proteomes" id="UP000515135">
    <property type="component" value="Unplaced"/>
</dbReference>
<keyword evidence="7" id="KW-0175">Coiled coil</keyword>
<evidence type="ECO:0000313" key="9">
    <source>
        <dbReference type="Proteomes" id="UP000515135"/>
    </source>
</evidence>